<evidence type="ECO:0008006" key="3">
    <source>
        <dbReference type="Google" id="ProtNLM"/>
    </source>
</evidence>
<comment type="caution">
    <text evidence="1">The sequence shown here is derived from an EMBL/GenBank/DDBJ whole genome shotgun (WGS) entry which is preliminary data.</text>
</comment>
<organism evidence="1 2">
    <name type="scientific">Lactuca sativa</name>
    <name type="common">Garden lettuce</name>
    <dbReference type="NCBI Taxonomy" id="4236"/>
    <lineage>
        <taxon>Eukaryota</taxon>
        <taxon>Viridiplantae</taxon>
        <taxon>Streptophyta</taxon>
        <taxon>Embryophyta</taxon>
        <taxon>Tracheophyta</taxon>
        <taxon>Spermatophyta</taxon>
        <taxon>Magnoliopsida</taxon>
        <taxon>eudicotyledons</taxon>
        <taxon>Gunneridae</taxon>
        <taxon>Pentapetalae</taxon>
        <taxon>asterids</taxon>
        <taxon>campanulids</taxon>
        <taxon>Asterales</taxon>
        <taxon>Asteraceae</taxon>
        <taxon>Cichorioideae</taxon>
        <taxon>Cichorieae</taxon>
        <taxon>Lactucinae</taxon>
        <taxon>Lactuca</taxon>
    </lineage>
</organism>
<accession>A0A9R1V2I8</accession>
<dbReference type="Gene3D" id="1.10.510.10">
    <property type="entry name" value="Transferase(Phosphotransferase) domain 1"/>
    <property type="match status" value="1"/>
</dbReference>
<evidence type="ECO:0000313" key="2">
    <source>
        <dbReference type="Proteomes" id="UP000235145"/>
    </source>
</evidence>
<dbReference type="Gene3D" id="3.30.200.20">
    <property type="entry name" value="Phosphorylase Kinase, domain 1"/>
    <property type="match status" value="1"/>
</dbReference>
<gene>
    <name evidence="1" type="ORF">LSAT_V11C700367460</name>
</gene>
<evidence type="ECO:0000313" key="1">
    <source>
        <dbReference type="EMBL" id="KAJ0197130.1"/>
    </source>
</evidence>
<name>A0A9R1V2I8_LACSA</name>
<dbReference type="Proteomes" id="UP000235145">
    <property type="component" value="Unassembled WGS sequence"/>
</dbReference>
<dbReference type="AlphaFoldDB" id="A0A9R1V2I8"/>
<proteinExistence type="predicted"/>
<keyword evidence="2" id="KW-1185">Reference proteome</keyword>
<sequence length="92" mass="10780">MLTSIGPALSDPYLKNIANVEMEPSAKPISKLEFEFERRKITKVEIRELIYREILEYHPNMLKEYFDGPQPTSLKNLSNIIHLQFSFIAIIR</sequence>
<reference evidence="1 2" key="1">
    <citation type="journal article" date="2017" name="Nat. Commun.">
        <title>Genome assembly with in vitro proximity ligation data and whole-genome triplication in lettuce.</title>
        <authorList>
            <person name="Reyes-Chin-Wo S."/>
            <person name="Wang Z."/>
            <person name="Yang X."/>
            <person name="Kozik A."/>
            <person name="Arikit S."/>
            <person name="Song C."/>
            <person name="Xia L."/>
            <person name="Froenicke L."/>
            <person name="Lavelle D.O."/>
            <person name="Truco M.J."/>
            <person name="Xia R."/>
            <person name="Zhu S."/>
            <person name="Xu C."/>
            <person name="Xu H."/>
            <person name="Xu X."/>
            <person name="Cox K."/>
            <person name="Korf I."/>
            <person name="Meyers B.C."/>
            <person name="Michelmore R.W."/>
        </authorList>
    </citation>
    <scope>NUCLEOTIDE SEQUENCE [LARGE SCALE GENOMIC DNA]</scope>
    <source>
        <strain evidence="2">cv. Salinas</strain>
        <tissue evidence="1">Seedlings</tissue>
    </source>
</reference>
<protein>
    <recommendedName>
        <fullName evidence="3">Mitogen-activated protein kinase</fullName>
    </recommendedName>
</protein>
<dbReference type="EMBL" id="NBSK02000007">
    <property type="protein sequence ID" value="KAJ0197130.1"/>
    <property type="molecule type" value="Genomic_DNA"/>
</dbReference>